<dbReference type="Pfam" id="PF22697">
    <property type="entry name" value="SOS1_NGEF_PH"/>
    <property type="match status" value="1"/>
</dbReference>
<dbReference type="SUPFAM" id="SSF50044">
    <property type="entry name" value="SH3-domain"/>
    <property type="match status" value="1"/>
</dbReference>
<feature type="domain" description="PH" evidence="3">
    <location>
        <begin position="780"/>
        <end position="899"/>
    </location>
</feature>
<feature type="compositionally biased region" description="Basic residues" evidence="2">
    <location>
        <begin position="968"/>
        <end position="978"/>
    </location>
</feature>
<dbReference type="GO" id="GO:0005085">
    <property type="term" value="F:guanyl-nucleotide exchange factor activity"/>
    <property type="evidence" value="ECO:0007669"/>
    <property type="project" value="UniProtKB-KW"/>
</dbReference>
<dbReference type="PROSITE" id="PS50010">
    <property type="entry name" value="DH_2"/>
    <property type="match status" value="1"/>
</dbReference>
<evidence type="ECO:0000313" key="5">
    <source>
        <dbReference type="EMBL" id="KAI6652516.1"/>
    </source>
</evidence>
<dbReference type="InterPro" id="IPR051336">
    <property type="entry name" value="RhoGEF_Guanine_NuclExch_SF"/>
</dbReference>
<feature type="compositionally biased region" description="Polar residues" evidence="2">
    <location>
        <begin position="935"/>
        <end position="952"/>
    </location>
</feature>
<dbReference type="CDD" id="cd00160">
    <property type="entry name" value="RhoGEF"/>
    <property type="match status" value="1"/>
</dbReference>
<feature type="domain" description="DH" evidence="4">
    <location>
        <begin position="591"/>
        <end position="768"/>
    </location>
</feature>
<dbReference type="InterPro" id="IPR035899">
    <property type="entry name" value="DBL_dom_sf"/>
</dbReference>
<dbReference type="InterPro" id="IPR011993">
    <property type="entry name" value="PH-like_dom_sf"/>
</dbReference>
<dbReference type="Proteomes" id="UP001165289">
    <property type="component" value="Unassembled WGS sequence"/>
</dbReference>
<dbReference type="InterPro" id="IPR055251">
    <property type="entry name" value="SOS1_NGEF_PH"/>
</dbReference>
<evidence type="ECO:0000256" key="1">
    <source>
        <dbReference type="ARBA" id="ARBA00022658"/>
    </source>
</evidence>
<dbReference type="InterPro" id="IPR000219">
    <property type="entry name" value="DH_dom"/>
</dbReference>
<dbReference type="InterPro" id="IPR036865">
    <property type="entry name" value="CRAL-TRIO_dom_sf"/>
</dbReference>
<dbReference type="Gene3D" id="1.20.900.10">
    <property type="entry name" value="Dbl homology (DH) domain"/>
    <property type="match status" value="1"/>
</dbReference>
<comment type="caution">
    <text evidence="5">The sequence shown here is derived from an EMBL/GenBank/DDBJ whole genome shotgun (WGS) entry which is preliminary data.</text>
</comment>
<dbReference type="GO" id="GO:0005737">
    <property type="term" value="C:cytoplasm"/>
    <property type="evidence" value="ECO:0007669"/>
    <property type="project" value="TreeGrafter"/>
</dbReference>
<keyword evidence="1" id="KW-0344">Guanine-nucleotide releasing factor</keyword>
<dbReference type="PROSITE" id="PS50003">
    <property type="entry name" value="PH_DOMAIN"/>
    <property type="match status" value="1"/>
</dbReference>
<feature type="compositionally biased region" description="Polar residues" evidence="2">
    <location>
        <begin position="981"/>
        <end position="1021"/>
    </location>
</feature>
<evidence type="ECO:0000259" key="3">
    <source>
        <dbReference type="PROSITE" id="PS50003"/>
    </source>
</evidence>
<reference evidence="5 6" key="1">
    <citation type="journal article" date="2023" name="BMC Biol.">
        <title>The compact genome of the sponge Oopsacas minuta (Hexactinellida) is lacking key metazoan core genes.</title>
        <authorList>
            <person name="Santini S."/>
            <person name="Schenkelaars Q."/>
            <person name="Jourda C."/>
            <person name="Duchesne M."/>
            <person name="Belahbib H."/>
            <person name="Rocher C."/>
            <person name="Selva M."/>
            <person name="Riesgo A."/>
            <person name="Vervoort M."/>
            <person name="Leys S.P."/>
            <person name="Kodjabachian L."/>
            <person name="Le Bivic A."/>
            <person name="Borchiellini C."/>
            <person name="Claverie J.M."/>
            <person name="Renard E."/>
        </authorList>
    </citation>
    <scope>NUCLEOTIDE SEQUENCE [LARGE SCALE GENOMIC DNA]</scope>
    <source>
        <strain evidence="5">SPO-2</strain>
    </source>
</reference>
<dbReference type="SMART" id="SM00325">
    <property type="entry name" value="RhoGEF"/>
    <property type="match status" value="1"/>
</dbReference>
<accession>A0AAV7JV38</accession>
<dbReference type="Gene3D" id="2.30.30.40">
    <property type="entry name" value="SH3 Domains"/>
    <property type="match status" value="1"/>
</dbReference>
<dbReference type="AlphaFoldDB" id="A0AAV7JV38"/>
<dbReference type="SUPFAM" id="SSF48065">
    <property type="entry name" value="DBL homology domain (DH-domain)"/>
    <property type="match status" value="1"/>
</dbReference>
<evidence type="ECO:0000256" key="2">
    <source>
        <dbReference type="SAM" id="MobiDB-lite"/>
    </source>
</evidence>
<gene>
    <name evidence="5" type="ORF">LOD99_4301</name>
</gene>
<dbReference type="PANTHER" id="PTHR22826">
    <property type="entry name" value="RHO GUANINE EXCHANGE FACTOR-RELATED"/>
    <property type="match status" value="1"/>
</dbReference>
<dbReference type="Gene3D" id="2.30.29.30">
    <property type="entry name" value="Pleckstrin-homology domain (PH domain)/Phosphotyrosine-binding domain (PTB)"/>
    <property type="match status" value="1"/>
</dbReference>
<proteinExistence type="predicted"/>
<dbReference type="PANTHER" id="PTHR22826:SF106">
    <property type="entry name" value="TRIO, ISOFORM A"/>
    <property type="match status" value="1"/>
</dbReference>
<sequence>MAQVSNSDSIPNELMESLAEPEKSTRIFSPESTLSQYLNFFSSRPLLKFKDFLQARFIYLTGAREGGHPILIVDGNALKSSGLHSHPNFRSFLTTIIRLCSQEYLDVGIIVIMDLRNGGTSSAKTLINIFKDNSVFSLYDVIFLKPKSSTFSNNPTLIGNIKVKYAKDVMTLSSIVIPNNLTSFLGGTLEFDYDHWLLIIQLFQDNIQKTSFLINSMNSLLSEIEGLDYDDPQTVDKSPSTMTKHFAHVQELTHEFMDVTYGLTEFSNLLEKITLHQSPISCTPGFWDLFCKIEGLRKSVKERDCYFQETFRIHQDKMRSCVKACELKLMILSVNVEAENGFRELKTFQSKIPNSFDDARSFGEEFERVSPALNEKLEHEILAIEREVEYLSNRNLHHEYYLEHFQVLKKNFAELHSLIQTISSNFMEFTDYFYRTQIIQEWCQHLKGLLASSSSAENNPKGYIKKLNKWIHDTHNMMGERIAKQADSLPGTYLKNHYKIIKEDVDMILSELEQRKNGIEAALKSRSAASSNFLDKLLKPSMRKNSAQTNILPEPGLPPSAPFAAINTCESIGPQSLLAFDEEKDKKVLVQRQYIFKEILETERTYCSDLKYVIDNFYNDNSENCPDSVIKHKDIIFSNIEELHSFHNDIFLEELRKFMDTPQNIGLLFVKQKYNFQLYSTYCKNRPQCENFLSQHPELLDYFQKKQLSFNNKLPFLSYLLKPIQRITKYQLLLRDMIKNSAKAPDAYAYLQEGMDGMLKILKNLNDTLYINAIKHFPCNILEQGQLLHQDVVRVKLIYSKAKLGKLRFHIQQVFLFEKSIVFTKKQKLSQNLNDLTHDNIYLYKSHIMTSEITLRENIPSNALAFEIIVPKDNCSYMVTVNNADTKTKWLQSLNVLLQMQFSMLRERLIHQTGVSGPQGLSKAVVEHGIVRLESTLSEDPTSPSSPTQSIASVDATILDEAPATRIKHKSAIHRKVKPGTPNSNSELNRPISTGVLLNSSENAAQPDSTFGNLSEGSSSGDEGRISFGGGLQKPLFAEENLLVGSLRTYRIQKDYKPNTSNPHGIKVKAGQSVMVLGLKPNGLWWVRTLPPAPMIEGWLPQDVLNPSISPSSKF</sequence>
<keyword evidence="6" id="KW-1185">Reference proteome</keyword>
<organism evidence="5 6">
    <name type="scientific">Oopsacas minuta</name>
    <dbReference type="NCBI Taxonomy" id="111878"/>
    <lineage>
        <taxon>Eukaryota</taxon>
        <taxon>Metazoa</taxon>
        <taxon>Porifera</taxon>
        <taxon>Hexactinellida</taxon>
        <taxon>Hexasterophora</taxon>
        <taxon>Lyssacinosida</taxon>
        <taxon>Leucopsacidae</taxon>
        <taxon>Oopsacas</taxon>
    </lineage>
</organism>
<evidence type="ECO:0000313" key="6">
    <source>
        <dbReference type="Proteomes" id="UP001165289"/>
    </source>
</evidence>
<dbReference type="EMBL" id="JAKMXF010000298">
    <property type="protein sequence ID" value="KAI6652516.1"/>
    <property type="molecule type" value="Genomic_DNA"/>
</dbReference>
<dbReference type="SUPFAM" id="SSF50729">
    <property type="entry name" value="PH domain-like"/>
    <property type="match status" value="1"/>
</dbReference>
<protein>
    <submittedName>
        <fullName evidence="5">Guanine nucleotide exchange factor DBS-like</fullName>
    </submittedName>
</protein>
<name>A0AAV7JV38_9METZ</name>
<dbReference type="InterPro" id="IPR001849">
    <property type="entry name" value="PH_domain"/>
</dbReference>
<dbReference type="Pfam" id="PF00621">
    <property type="entry name" value="RhoGEF"/>
    <property type="match status" value="1"/>
</dbReference>
<feature type="region of interest" description="Disordered" evidence="2">
    <location>
        <begin position="968"/>
        <end position="1026"/>
    </location>
</feature>
<feature type="region of interest" description="Disordered" evidence="2">
    <location>
        <begin position="935"/>
        <end position="954"/>
    </location>
</feature>
<evidence type="ECO:0000259" key="4">
    <source>
        <dbReference type="PROSITE" id="PS50010"/>
    </source>
</evidence>
<dbReference type="InterPro" id="IPR036028">
    <property type="entry name" value="SH3-like_dom_sf"/>
</dbReference>
<dbReference type="SUPFAM" id="SSF52087">
    <property type="entry name" value="CRAL/TRIO domain"/>
    <property type="match status" value="1"/>
</dbReference>
<dbReference type="GO" id="GO:0019898">
    <property type="term" value="C:extrinsic component of membrane"/>
    <property type="evidence" value="ECO:0007669"/>
    <property type="project" value="TreeGrafter"/>
</dbReference>